<evidence type="ECO:0000313" key="3">
    <source>
        <dbReference type="EMBL" id="AVO35776.1"/>
    </source>
</evidence>
<keyword evidence="4" id="KW-1185">Reference proteome</keyword>
<dbReference type="Pfam" id="PF08750">
    <property type="entry name" value="CNP1"/>
    <property type="match status" value="1"/>
</dbReference>
<dbReference type="InterPro" id="IPR014861">
    <property type="entry name" value="CNP1-like_dom"/>
</dbReference>
<reference evidence="3 4" key="1">
    <citation type="submission" date="2018-03" db="EMBL/GenBank/DDBJ databases">
        <title>Genome sequencing of Ottowia sp.</title>
        <authorList>
            <person name="Kim S.-J."/>
            <person name="Heo J."/>
            <person name="Kwon S.-W."/>
        </authorList>
    </citation>
    <scope>NUCLEOTIDE SEQUENCE [LARGE SCALE GENOMIC DNA]</scope>
    <source>
        <strain evidence="3 4">KADR8-3</strain>
    </source>
</reference>
<proteinExistence type="predicted"/>
<dbReference type="OrthoDB" id="7066954at2"/>
<dbReference type="Proteomes" id="UP000239709">
    <property type="component" value="Chromosome"/>
</dbReference>
<name>A0A2S0MIU2_9BURK</name>
<keyword evidence="1" id="KW-0732">Signal</keyword>
<protein>
    <recommendedName>
        <fullName evidence="2">CNP1-like uncharacterized domain-containing protein</fullName>
    </recommendedName>
</protein>
<feature type="domain" description="CNP1-like uncharacterised" evidence="2">
    <location>
        <begin position="44"/>
        <end position="176"/>
    </location>
</feature>
<feature type="chain" id="PRO_5015763780" description="CNP1-like uncharacterized domain-containing protein" evidence="1">
    <location>
        <begin position="37"/>
        <end position="185"/>
    </location>
</feature>
<evidence type="ECO:0000256" key="1">
    <source>
        <dbReference type="SAM" id="SignalP"/>
    </source>
</evidence>
<dbReference type="RefSeq" id="WP_106704321.1">
    <property type="nucleotide sequence ID" value="NZ_CP027666.1"/>
</dbReference>
<dbReference type="KEGG" id="otk:C6570_17285"/>
<organism evidence="3 4">
    <name type="scientific">Ottowia oryzae</name>
    <dbReference type="NCBI Taxonomy" id="2109914"/>
    <lineage>
        <taxon>Bacteria</taxon>
        <taxon>Pseudomonadati</taxon>
        <taxon>Pseudomonadota</taxon>
        <taxon>Betaproteobacteria</taxon>
        <taxon>Burkholderiales</taxon>
        <taxon>Comamonadaceae</taxon>
        <taxon>Ottowia</taxon>
    </lineage>
</organism>
<evidence type="ECO:0000259" key="2">
    <source>
        <dbReference type="Pfam" id="PF08750"/>
    </source>
</evidence>
<feature type="signal peptide" evidence="1">
    <location>
        <begin position="1"/>
        <end position="36"/>
    </location>
</feature>
<evidence type="ECO:0000313" key="4">
    <source>
        <dbReference type="Proteomes" id="UP000239709"/>
    </source>
</evidence>
<dbReference type="EMBL" id="CP027666">
    <property type="protein sequence ID" value="AVO35776.1"/>
    <property type="molecule type" value="Genomic_DNA"/>
</dbReference>
<gene>
    <name evidence="3" type="ORF">C6570_17285</name>
</gene>
<sequence>MRAITASRTPQPARVRQAMARTLAACLLAIGLGAHAQYANDDIADWKEDAVPPPPAYRLSGLVDIDMPNGSSIKMGVDPKTITINQATGIVRYVVVARGPSAVNAAYEGIRCATGEFRVYARQVQGSEWVTNTDTEWKPMRGQSSVVVSHPLQLARGGMCNGSTLRQTPNDMVRELLTGNQSLYN</sequence>
<dbReference type="AlphaFoldDB" id="A0A2S0MIU2"/>
<accession>A0A2S0MIU2</accession>